<dbReference type="EMBL" id="KN833884">
    <property type="protein sequence ID" value="KIK15604.1"/>
    <property type="molecule type" value="Genomic_DNA"/>
</dbReference>
<protein>
    <submittedName>
        <fullName evidence="1">Uncharacterized protein</fullName>
    </submittedName>
</protein>
<dbReference type="Proteomes" id="UP000054018">
    <property type="component" value="Unassembled WGS sequence"/>
</dbReference>
<keyword evidence="2" id="KW-1185">Reference proteome</keyword>
<organism evidence="1 2">
    <name type="scientific">Pisolithus microcarpus 441</name>
    <dbReference type="NCBI Taxonomy" id="765257"/>
    <lineage>
        <taxon>Eukaryota</taxon>
        <taxon>Fungi</taxon>
        <taxon>Dikarya</taxon>
        <taxon>Basidiomycota</taxon>
        <taxon>Agaricomycotina</taxon>
        <taxon>Agaricomycetes</taxon>
        <taxon>Agaricomycetidae</taxon>
        <taxon>Boletales</taxon>
        <taxon>Sclerodermatineae</taxon>
        <taxon>Pisolithaceae</taxon>
        <taxon>Pisolithus</taxon>
    </lineage>
</organism>
<name>A0A0C9YP91_9AGAM</name>
<reference evidence="2" key="2">
    <citation type="submission" date="2015-01" db="EMBL/GenBank/DDBJ databases">
        <title>Evolutionary Origins and Diversification of the Mycorrhizal Mutualists.</title>
        <authorList>
            <consortium name="DOE Joint Genome Institute"/>
            <consortium name="Mycorrhizal Genomics Consortium"/>
            <person name="Kohler A."/>
            <person name="Kuo A."/>
            <person name="Nagy L.G."/>
            <person name="Floudas D."/>
            <person name="Copeland A."/>
            <person name="Barry K.W."/>
            <person name="Cichocki N."/>
            <person name="Veneault-Fourrey C."/>
            <person name="LaButti K."/>
            <person name="Lindquist E.A."/>
            <person name="Lipzen A."/>
            <person name="Lundell T."/>
            <person name="Morin E."/>
            <person name="Murat C."/>
            <person name="Riley R."/>
            <person name="Ohm R."/>
            <person name="Sun H."/>
            <person name="Tunlid A."/>
            <person name="Henrissat B."/>
            <person name="Grigoriev I.V."/>
            <person name="Hibbett D.S."/>
            <person name="Martin F."/>
        </authorList>
    </citation>
    <scope>NUCLEOTIDE SEQUENCE [LARGE SCALE GENOMIC DNA]</scope>
    <source>
        <strain evidence="2">441</strain>
    </source>
</reference>
<feature type="non-terminal residue" evidence="1">
    <location>
        <position position="1"/>
    </location>
</feature>
<dbReference type="AlphaFoldDB" id="A0A0C9YP91"/>
<accession>A0A0C9YP91</accession>
<sequence>LQLLKSKYWKQNVLLGQMGAGHTYKELISGERTRNIINMIQKEFPCWADLHGWWHTNPAYNNTWSSADSRQNFSVHAVKL</sequence>
<reference evidence="1 2" key="1">
    <citation type="submission" date="2014-04" db="EMBL/GenBank/DDBJ databases">
        <authorList>
            <consortium name="DOE Joint Genome Institute"/>
            <person name="Kuo A."/>
            <person name="Kohler A."/>
            <person name="Costa M.D."/>
            <person name="Nagy L.G."/>
            <person name="Floudas D."/>
            <person name="Copeland A."/>
            <person name="Barry K.W."/>
            <person name="Cichocki N."/>
            <person name="Veneault-Fourrey C."/>
            <person name="LaButti K."/>
            <person name="Lindquist E.A."/>
            <person name="Lipzen A."/>
            <person name="Lundell T."/>
            <person name="Morin E."/>
            <person name="Murat C."/>
            <person name="Sun H."/>
            <person name="Tunlid A."/>
            <person name="Henrissat B."/>
            <person name="Grigoriev I.V."/>
            <person name="Hibbett D.S."/>
            <person name="Martin F."/>
            <person name="Nordberg H.P."/>
            <person name="Cantor M.N."/>
            <person name="Hua S.X."/>
        </authorList>
    </citation>
    <scope>NUCLEOTIDE SEQUENCE [LARGE SCALE GENOMIC DNA]</scope>
    <source>
        <strain evidence="1 2">441</strain>
    </source>
</reference>
<evidence type="ECO:0000313" key="2">
    <source>
        <dbReference type="Proteomes" id="UP000054018"/>
    </source>
</evidence>
<feature type="non-terminal residue" evidence="1">
    <location>
        <position position="80"/>
    </location>
</feature>
<dbReference type="STRING" id="765257.A0A0C9YP91"/>
<dbReference type="HOGENOM" id="CLU_180954_0_0_1"/>
<evidence type="ECO:0000313" key="1">
    <source>
        <dbReference type="EMBL" id="KIK15604.1"/>
    </source>
</evidence>
<dbReference type="OrthoDB" id="2660902at2759"/>
<gene>
    <name evidence="1" type="ORF">PISMIDRAFT_35736</name>
</gene>
<proteinExistence type="predicted"/>